<name>A0A917MNC6_9MICO</name>
<protein>
    <submittedName>
        <fullName evidence="4">Sortase</fullName>
    </submittedName>
</protein>
<dbReference type="AlphaFoldDB" id="A0A917MNC6"/>
<accession>A0A917MNC6</accession>
<dbReference type="InterPro" id="IPR023365">
    <property type="entry name" value="Sortase_dom-sf"/>
</dbReference>
<dbReference type="EMBL" id="BMJY01000024">
    <property type="protein sequence ID" value="GGH51081.1"/>
    <property type="molecule type" value="Genomic_DNA"/>
</dbReference>
<keyword evidence="1" id="KW-0378">Hydrolase</keyword>
<sequence length="378" mass="40355">MTIDTTLPTARPVAPAAPAADPVSVPDAARTTAPPTRGDGPRPGDAPPHQTAVTQVIERRRSPLRGARPPRPPRPPRPDRVRGGLPQAPRRLAPRQTRWWVGATILTVSLLLLGFVAHATVFSAFQHLRAQQLAYDELRTALALATVPTGQVIVDEEGESELVPVGTPVALLEIPAIGLREVVGEGTTAETLRNGPGHRRDTVMPGQSGTSVILGRQTTYGAPFGGLNRLQPGDEIVVTNGQGTHTFRVLGLRRAGDPLPAPLTSGGRLELQTADGLALFPSGVLHVDAELVSDVQLTPSRVMSYPALPPQERAMGQDPGAWFIAFFVLVFFAAAGGAMWWLWRNWGRWHAWFIGVPVIVALGVATADVVMNALPNLL</sequence>
<dbReference type="Proteomes" id="UP000657592">
    <property type="component" value="Unassembled WGS sequence"/>
</dbReference>
<feature type="transmembrane region" description="Helical" evidence="3">
    <location>
        <begin position="99"/>
        <end position="125"/>
    </location>
</feature>
<comment type="caution">
    <text evidence="4">The sequence shown here is derived from an EMBL/GenBank/DDBJ whole genome shotgun (WGS) entry which is preliminary data.</text>
</comment>
<organism evidence="4 5">
    <name type="scientific">Microbacterium album</name>
    <dbReference type="NCBI Taxonomy" id="2053191"/>
    <lineage>
        <taxon>Bacteria</taxon>
        <taxon>Bacillati</taxon>
        <taxon>Actinomycetota</taxon>
        <taxon>Actinomycetes</taxon>
        <taxon>Micrococcales</taxon>
        <taxon>Microbacteriaceae</taxon>
        <taxon>Microbacterium</taxon>
    </lineage>
</organism>
<reference evidence="4" key="2">
    <citation type="submission" date="2020-09" db="EMBL/GenBank/DDBJ databases">
        <authorList>
            <person name="Sun Q."/>
            <person name="Zhou Y."/>
        </authorList>
    </citation>
    <scope>NUCLEOTIDE SEQUENCE</scope>
    <source>
        <strain evidence="4">CGMCC 1.15794</strain>
    </source>
</reference>
<gene>
    <name evidence="4" type="ORF">GCM10010921_30290</name>
</gene>
<keyword evidence="5" id="KW-1185">Reference proteome</keyword>
<dbReference type="SUPFAM" id="SSF63817">
    <property type="entry name" value="Sortase"/>
    <property type="match status" value="1"/>
</dbReference>
<feature type="transmembrane region" description="Helical" evidence="3">
    <location>
        <begin position="349"/>
        <end position="374"/>
    </location>
</feature>
<dbReference type="Pfam" id="PF04203">
    <property type="entry name" value="Sortase"/>
    <property type="match status" value="1"/>
</dbReference>
<keyword evidence="3" id="KW-0812">Transmembrane</keyword>
<dbReference type="GO" id="GO:0016787">
    <property type="term" value="F:hydrolase activity"/>
    <property type="evidence" value="ECO:0007669"/>
    <property type="project" value="UniProtKB-KW"/>
</dbReference>
<feature type="compositionally biased region" description="Low complexity" evidence="2">
    <location>
        <begin position="10"/>
        <end position="38"/>
    </location>
</feature>
<proteinExistence type="predicted"/>
<dbReference type="Gene3D" id="2.40.260.10">
    <property type="entry name" value="Sortase"/>
    <property type="match status" value="1"/>
</dbReference>
<feature type="region of interest" description="Disordered" evidence="2">
    <location>
        <begin position="1"/>
        <end position="89"/>
    </location>
</feature>
<evidence type="ECO:0000256" key="3">
    <source>
        <dbReference type="SAM" id="Phobius"/>
    </source>
</evidence>
<dbReference type="CDD" id="cd05830">
    <property type="entry name" value="Sortase_E"/>
    <property type="match status" value="1"/>
</dbReference>
<dbReference type="RefSeq" id="WP_188757236.1">
    <property type="nucleotide sequence ID" value="NZ_BMJY01000024.1"/>
</dbReference>
<reference evidence="4" key="1">
    <citation type="journal article" date="2014" name="Int. J. Syst. Evol. Microbiol.">
        <title>Complete genome sequence of Corynebacterium casei LMG S-19264T (=DSM 44701T), isolated from a smear-ripened cheese.</title>
        <authorList>
            <consortium name="US DOE Joint Genome Institute (JGI-PGF)"/>
            <person name="Walter F."/>
            <person name="Albersmeier A."/>
            <person name="Kalinowski J."/>
            <person name="Ruckert C."/>
        </authorList>
    </citation>
    <scope>NUCLEOTIDE SEQUENCE</scope>
    <source>
        <strain evidence="4">CGMCC 1.15794</strain>
    </source>
</reference>
<keyword evidence="3" id="KW-0472">Membrane</keyword>
<keyword evidence="3" id="KW-1133">Transmembrane helix</keyword>
<feature type="transmembrane region" description="Helical" evidence="3">
    <location>
        <begin position="321"/>
        <end position="343"/>
    </location>
</feature>
<evidence type="ECO:0000313" key="4">
    <source>
        <dbReference type="EMBL" id="GGH51081.1"/>
    </source>
</evidence>
<dbReference type="InterPro" id="IPR005754">
    <property type="entry name" value="Sortase"/>
</dbReference>
<dbReference type="InterPro" id="IPR042003">
    <property type="entry name" value="Sortase_E"/>
</dbReference>
<evidence type="ECO:0000313" key="5">
    <source>
        <dbReference type="Proteomes" id="UP000657592"/>
    </source>
</evidence>
<evidence type="ECO:0000256" key="1">
    <source>
        <dbReference type="ARBA" id="ARBA00022801"/>
    </source>
</evidence>
<evidence type="ECO:0000256" key="2">
    <source>
        <dbReference type="SAM" id="MobiDB-lite"/>
    </source>
</evidence>